<sequence length="53" mass="5643">MKKYQEKQLDLLTLSACETAACNERAAFGLAGVAIRAGAKSVLATLWKLDVSS</sequence>
<dbReference type="EMBL" id="CP061799">
    <property type="protein sequence ID" value="QTA77911.1"/>
    <property type="molecule type" value="Genomic_DNA"/>
</dbReference>
<dbReference type="Pfam" id="PF12770">
    <property type="entry name" value="CHAT"/>
    <property type="match status" value="1"/>
</dbReference>
<evidence type="ECO:0000313" key="2">
    <source>
        <dbReference type="EMBL" id="QTA77911.1"/>
    </source>
</evidence>
<dbReference type="InterPro" id="IPR024983">
    <property type="entry name" value="CHAT_dom"/>
</dbReference>
<gene>
    <name evidence="2" type="ORF">dnl_01120</name>
</gene>
<accession>A0A975B347</accession>
<dbReference type="Proteomes" id="UP000663720">
    <property type="component" value="Chromosome"/>
</dbReference>
<dbReference type="AlphaFoldDB" id="A0A975B347"/>
<protein>
    <submittedName>
        <fullName evidence="2">CHAT domain-containing protein</fullName>
    </submittedName>
</protein>
<keyword evidence="3" id="KW-1185">Reference proteome</keyword>
<evidence type="ECO:0000313" key="3">
    <source>
        <dbReference type="Proteomes" id="UP000663720"/>
    </source>
</evidence>
<organism evidence="2 3">
    <name type="scientific">Desulfonema limicola</name>
    <dbReference type="NCBI Taxonomy" id="45656"/>
    <lineage>
        <taxon>Bacteria</taxon>
        <taxon>Pseudomonadati</taxon>
        <taxon>Thermodesulfobacteriota</taxon>
        <taxon>Desulfobacteria</taxon>
        <taxon>Desulfobacterales</taxon>
        <taxon>Desulfococcaceae</taxon>
        <taxon>Desulfonema</taxon>
    </lineage>
</organism>
<dbReference type="KEGG" id="dli:dnl_01120"/>
<evidence type="ECO:0000259" key="1">
    <source>
        <dbReference type="Pfam" id="PF12770"/>
    </source>
</evidence>
<reference evidence="2" key="1">
    <citation type="journal article" date="2021" name="Microb. Physiol.">
        <title>Proteogenomic Insights into the Physiology of Marine, Sulfate-Reducing, Filamentous Desulfonema limicola and Desulfonema magnum.</title>
        <authorList>
            <person name="Schnaars V."/>
            <person name="Wohlbrand L."/>
            <person name="Scheve S."/>
            <person name="Hinrichs C."/>
            <person name="Reinhardt R."/>
            <person name="Rabus R."/>
        </authorList>
    </citation>
    <scope>NUCLEOTIDE SEQUENCE</scope>
    <source>
        <strain evidence="2">5ac10</strain>
    </source>
</reference>
<feature type="domain" description="CHAT" evidence="1">
    <location>
        <begin position="8"/>
        <end position="50"/>
    </location>
</feature>
<name>A0A975B347_9BACT</name>
<proteinExistence type="predicted"/>